<comment type="caution">
    <text evidence="1">The sequence shown here is derived from an EMBL/GenBank/DDBJ whole genome shotgun (WGS) entry which is preliminary data.</text>
</comment>
<reference evidence="1 2" key="1">
    <citation type="submission" date="2014-03" db="EMBL/GenBank/DDBJ databases">
        <title>Genomics of Bifidobacteria.</title>
        <authorList>
            <person name="Ventura M."/>
            <person name="Milani C."/>
            <person name="Lugli G.A."/>
        </authorList>
    </citation>
    <scope>NUCLEOTIDE SEQUENCE [LARGE SCALE GENOMIC DNA]</scope>
    <source>
        <strain evidence="1 2">LMG 10738</strain>
    </source>
</reference>
<dbReference type="OrthoDB" id="3173471at2"/>
<dbReference type="InterPro" id="IPR011335">
    <property type="entry name" value="Restrct_endonuc-II-like"/>
</dbReference>
<dbReference type="Gene3D" id="3.40.960.10">
    <property type="entry name" value="VSR Endonuclease"/>
    <property type="match status" value="1"/>
</dbReference>
<proteinExistence type="predicted"/>
<evidence type="ECO:0000313" key="2">
    <source>
        <dbReference type="Proteomes" id="UP000029067"/>
    </source>
</evidence>
<dbReference type="RefSeq" id="WP_152598115.1">
    <property type="nucleotide sequence ID" value="NZ_JGYV01000034.1"/>
</dbReference>
<evidence type="ECO:0000313" key="1">
    <source>
        <dbReference type="EMBL" id="KFI57303.1"/>
    </source>
</evidence>
<evidence type="ECO:0008006" key="3">
    <source>
        <dbReference type="Google" id="ProtNLM"/>
    </source>
</evidence>
<dbReference type="SUPFAM" id="SSF52980">
    <property type="entry name" value="Restriction endonuclease-like"/>
    <property type="match status" value="1"/>
</dbReference>
<organism evidence="1 2">
    <name type="scientific">Bifidobacterium cuniculi</name>
    <dbReference type="NCBI Taxonomy" id="1688"/>
    <lineage>
        <taxon>Bacteria</taxon>
        <taxon>Bacillati</taxon>
        <taxon>Actinomycetota</taxon>
        <taxon>Actinomycetes</taxon>
        <taxon>Bifidobacteriales</taxon>
        <taxon>Bifidobacteriaceae</taxon>
        <taxon>Bifidobacterium</taxon>
    </lineage>
</organism>
<sequence>MNNNSVLNTSLANARNAMLQQCSQVPDAIFSHETALVLHMLELPVSHPAKPQAVVRIAADRDFRCTDVTFHTWQGLRDDDTEVTAGVRCLQPHAVLMTLAKRYDEIQLCLAMETMLRFRMITLGQISDCMLRKFHGKRKFERAMRLIQQGGDSMQEDRLQLELNRRGVPQFVRNHAVPDLKYESGVGMTLDLAIADAQIGVEYQGDQHRTDRRQFQRDAYKRNLLQGAGWTLYEVTAADMRSSARLDALAQSMLAMVAAQRGLALPFRRLTPQQLADRRRKLWRQGT</sequence>
<keyword evidence="2" id="KW-1185">Reference proteome</keyword>
<dbReference type="AlphaFoldDB" id="A0A087AEV3"/>
<accession>A0A087AEV3</accession>
<dbReference type="eggNOG" id="COG2852">
    <property type="taxonomic scope" value="Bacteria"/>
</dbReference>
<name>A0A087AEV3_9BIFI</name>
<dbReference type="EMBL" id="JGYV01000034">
    <property type="protein sequence ID" value="KFI57303.1"/>
    <property type="molecule type" value="Genomic_DNA"/>
</dbReference>
<dbReference type="Proteomes" id="UP000029067">
    <property type="component" value="Unassembled WGS sequence"/>
</dbReference>
<gene>
    <name evidence="1" type="ORF">BCUN_2147</name>
</gene>
<protein>
    <recommendedName>
        <fullName evidence="3">DUF559 domain-containing protein</fullName>
    </recommendedName>
</protein>
<dbReference type="STRING" id="1688.BCUN_2147"/>